<dbReference type="SUPFAM" id="SSF48264">
    <property type="entry name" value="Cytochrome P450"/>
    <property type="match status" value="1"/>
</dbReference>
<protein>
    <recommendedName>
        <fullName evidence="4">Cytochrome P450</fullName>
    </recommendedName>
</protein>
<keyword evidence="3" id="KW-1185">Reference proteome</keyword>
<evidence type="ECO:0000313" key="2">
    <source>
        <dbReference type="EMBL" id="MCP2258624.1"/>
    </source>
</evidence>
<organism evidence="2 3">
    <name type="scientific">Streptoalloteichus tenebrarius (strain ATCC 17920 / DSM 40477 / JCM 4838 / CBS 697.72 / NBRC 16177 / NCIMB 11028 / NRRL B-12390 / A12253. 1 / ISP 5477)</name>
    <name type="common">Streptomyces tenebrarius</name>
    <dbReference type="NCBI Taxonomy" id="1933"/>
    <lineage>
        <taxon>Bacteria</taxon>
        <taxon>Bacillati</taxon>
        <taxon>Actinomycetota</taxon>
        <taxon>Actinomycetes</taxon>
        <taxon>Pseudonocardiales</taxon>
        <taxon>Pseudonocardiaceae</taxon>
        <taxon>Streptoalloteichus</taxon>
    </lineage>
</organism>
<name>A0ABT1HSY4_STRSD</name>
<dbReference type="EMBL" id="JAMTCP010000009">
    <property type="protein sequence ID" value="MCP2258624.1"/>
    <property type="molecule type" value="Genomic_DNA"/>
</dbReference>
<dbReference type="Proteomes" id="UP001205311">
    <property type="component" value="Unassembled WGS sequence"/>
</dbReference>
<feature type="region of interest" description="Disordered" evidence="1">
    <location>
        <begin position="125"/>
        <end position="150"/>
    </location>
</feature>
<dbReference type="Gene3D" id="1.10.630.10">
    <property type="entry name" value="Cytochrome P450"/>
    <property type="match status" value="1"/>
</dbReference>
<evidence type="ECO:0008006" key="4">
    <source>
        <dbReference type="Google" id="ProtNLM"/>
    </source>
</evidence>
<comment type="caution">
    <text evidence="2">The sequence shown here is derived from an EMBL/GenBank/DDBJ whole genome shotgun (WGS) entry which is preliminary data.</text>
</comment>
<evidence type="ECO:0000256" key="1">
    <source>
        <dbReference type="SAM" id="MobiDB-lite"/>
    </source>
</evidence>
<accession>A0ABT1HSY4</accession>
<reference evidence="2 3" key="1">
    <citation type="submission" date="2022-06" db="EMBL/GenBank/DDBJ databases">
        <title>Genomic Encyclopedia of Archaeal and Bacterial Type Strains, Phase II (KMG-II): from individual species to whole genera.</title>
        <authorList>
            <person name="Goeker M."/>
        </authorList>
    </citation>
    <scope>NUCLEOTIDE SEQUENCE [LARGE SCALE GENOMIC DNA]</scope>
    <source>
        <strain evidence="2 3">DSM 40477</strain>
    </source>
</reference>
<sequence length="150" mass="16578">MRGAAHVCQDPRTGIWQVFRYQDVRQVMADTATFSSEVTRVVPDSHTSARGNVMLTDPPEHGRLRTLVSQASPNRPGQPKDVAALRWNSLTSRIREPVEWIAGGGAWEIFQAVCSVVANRLRFSPMTVGGPPPGPTHRRYEDEQGAEEDG</sequence>
<dbReference type="InterPro" id="IPR036396">
    <property type="entry name" value="Cyt_P450_sf"/>
</dbReference>
<evidence type="ECO:0000313" key="3">
    <source>
        <dbReference type="Proteomes" id="UP001205311"/>
    </source>
</evidence>
<proteinExistence type="predicted"/>
<gene>
    <name evidence="2" type="ORF">LX15_002322</name>
</gene>